<comment type="caution">
    <text evidence="2">The sequence shown here is derived from an EMBL/GenBank/DDBJ whole genome shotgun (WGS) entry which is preliminary data.</text>
</comment>
<feature type="transmembrane region" description="Helical" evidence="1">
    <location>
        <begin position="353"/>
        <end position="371"/>
    </location>
</feature>
<keyword evidence="1" id="KW-0812">Transmembrane</keyword>
<sequence length="573" mass="60527">MCTVPSIHRTRRTDLTVFAIFSATFAYLLARCFIGVDFNDGSYVIALARRMAAGQAPLSSEMDGHTLGSMFAVPFTWVWISAFGITALVAASKAFAAVWIAGATYASYRALAPLFSRVPTALTMCAMCLALPYSLIVTSYNTVPMFGLLLATCAGYRTISSYSRRWTITTSLAATLAVVGFPIVGVAAVLLLIAVIWCCRHRGVSTKDLLTDVLAPCLIVAVLLAAFVLAVPGLSAVRESLHVQSASRQGAGSLSLLTGFISHELSYFTTAGKFPLALAAAIVAALMRKPLLIVLASLISGLLLFDFATNMPSPNTLAINAGLFPAPMAMLVTITWLPIAIRVAVTSPRYRGFLLLSLTALPAAAGVQMVTASGYDYGAAMDGLAPFTAAVLLGFGLHVWQPSMARAWRLSAVIPLAITGMCLTAVVFQEGPVFQHRTLVTSGPAAGLWVADNSLGAQHATQTLTAACPAHARALLVGLPGIYLWLPARSAATVSWLAMDSVRYIPLKAQLARHADCVIATPLDDFTPPLAADKNVQQQLLRGMRAATPPIVVETSAVHGPVVMQTYVRDGGS</sequence>
<keyword evidence="3" id="KW-1185">Reference proteome</keyword>
<keyword evidence="2" id="KW-0808">Transferase</keyword>
<dbReference type="GO" id="GO:0016740">
    <property type="term" value="F:transferase activity"/>
    <property type="evidence" value="ECO:0007669"/>
    <property type="project" value="UniProtKB-KW"/>
</dbReference>
<evidence type="ECO:0000256" key="1">
    <source>
        <dbReference type="SAM" id="Phobius"/>
    </source>
</evidence>
<accession>A0A561E8U0</accession>
<keyword evidence="1" id="KW-1133">Transmembrane helix</keyword>
<feature type="transmembrane region" description="Helical" evidence="1">
    <location>
        <begin position="265"/>
        <end position="284"/>
    </location>
</feature>
<gene>
    <name evidence="2" type="ORF">BKA23_0828</name>
</gene>
<name>A0A561E8U0_9MICO</name>
<feature type="transmembrane region" description="Helical" evidence="1">
    <location>
        <begin position="172"/>
        <end position="197"/>
    </location>
</feature>
<feature type="transmembrane region" description="Helical" evidence="1">
    <location>
        <begin position="114"/>
        <end position="136"/>
    </location>
</feature>
<proteinExistence type="predicted"/>
<organism evidence="2 3">
    <name type="scientific">Rudaeicoccus suwonensis</name>
    <dbReference type="NCBI Taxonomy" id="657409"/>
    <lineage>
        <taxon>Bacteria</taxon>
        <taxon>Bacillati</taxon>
        <taxon>Actinomycetota</taxon>
        <taxon>Actinomycetes</taxon>
        <taxon>Micrococcales</taxon>
        <taxon>Dermacoccaceae</taxon>
        <taxon>Rudaeicoccus</taxon>
    </lineage>
</organism>
<feature type="transmembrane region" description="Helical" evidence="1">
    <location>
        <begin position="209"/>
        <end position="231"/>
    </location>
</feature>
<feature type="transmembrane region" description="Helical" evidence="1">
    <location>
        <begin position="317"/>
        <end position="341"/>
    </location>
</feature>
<dbReference type="AlphaFoldDB" id="A0A561E8U0"/>
<feature type="transmembrane region" description="Helical" evidence="1">
    <location>
        <begin position="291"/>
        <end position="311"/>
    </location>
</feature>
<feature type="transmembrane region" description="Helical" evidence="1">
    <location>
        <begin position="407"/>
        <end position="428"/>
    </location>
</feature>
<evidence type="ECO:0000313" key="3">
    <source>
        <dbReference type="Proteomes" id="UP000318297"/>
    </source>
</evidence>
<dbReference type="EMBL" id="VIVQ01000001">
    <property type="protein sequence ID" value="TWE12032.1"/>
    <property type="molecule type" value="Genomic_DNA"/>
</dbReference>
<evidence type="ECO:0000313" key="2">
    <source>
        <dbReference type="EMBL" id="TWE12032.1"/>
    </source>
</evidence>
<protein>
    <submittedName>
        <fullName evidence="2">4-amino-4-deoxy-L-arabinose transferase-like glycosyltransferase</fullName>
    </submittedName>
</protein>
<dbReference type="Proteomes" id="UP000318297">
    <property type="component" value="Unassembled WGS sequence"/>
</dbReference>
<reference evidence="2 3" key="1">
    <citation type="submission" date="2019-06" db="EMBL/GenBank/DDBJ databases">
        <title>Sequencing the genomes of 1000 actinobacteria strains.</title>
        <authorList>
            <person name="Klenk H.-P."/>
        </authorList>
    </citation>
    <scope>NUCLEOTIDE SEQUENCE [LARGE SCALE GENOMIC DNA]</scope>
    <source>
        <strain evidence="2 3">DSM 19560</strain>
    </source>
</reference>
<keyword evidence="1" id="KW-0472">Membrane</keyword>
<feature type="transmembrane region" description="Helical" evidence="1">
    <location>
        <begin position="383"/>
        <end position="400"/>
    </location>
</feature>
<feature type="transmembrane region" description="Helical" evidence="1">
    <location>
        <begin position="15"/>
        <end position="36"/>
    </location>
</feature>
<feature type="transmembrane region" description="Helical" evidence="1">
    <location>
        <begin position="77"/>
        <end position="102"/>
    </location>
</feature>